<evidence type="ECO:0000313" key="2">
    <source>
        <dbReference type="Proteomes" id="UP000887565"/>
    </source>
</evidence>
<proteinExistence type="predicted"/>
<evidence type="ECO:0000256" key="1">
    <source>
        <dbReference type="SAM" id="SignalP"/>
    </source>
</evidence>
<name>A0A915I2Q6_ROMCU</name>
<organism evidence="2 3">
    <name type="scientific">Romanomermis culicivorax</name>
    <name type="common">Nematode worm</name>
    <dbReference type="NCBI Taxonomy" id="13658"/>
    <lineage>
        <taxon>Eukaryota</taxon>
        <taxon>Metazoa</taxon>
        <taxon>Ecdysozoa</taxon>
        <taxon>Nematoda</taxon>
        <taxon>Enoplea</taxon>
        <taxon>Dorylaimia</taxon>
        <taxon>Mermithida</taxon>
        <taxon>Mermithoidea</taxon>
        <taxon>Mermithidae</taxon>
        <taxon>Romanomermis</taxon>
    </lineage>
</organism>
<dbReference type="Proteomes" id="UP000887565">
    <property type="component" value="Unplaced"/>
</dbReference>
<keyword evidence="2" id="KW-1185">Reference proteome</keyword>
<feature type="signal peptide" evidence="1">
    <location>
        <begin position="1"/>
        <end position="18"/>
    </location>
</feature>
<feature type="chain" id="PRO_5036895573" evidence="1">
    <location>
        <begin position="19"/>
        <end position="119"/>
    </location>
</feature>
<sequence length="119" mass="13499">MELAELIFLIAQASITISWNCQQWVIGTVFPLTSASIPDLIVQPLTNKQVAMEFPVDTIIVHITNETSPLVRSCRPILRIRHFVDIRRDSERSVVDFAAYVYLCTIVSHRELALRAYAA</sequence>
<dbReference type="AlphaFoldDB" id="A0A915I2Q6"/>
<reference evidence="3" key="1">
    <citation type="submission" date="2022-11" db="UniProtKB">
        <authorList>
            <consortium name="WormBaseParasite"/>
        </authorList>
    </citation>
    <scope>IDENTIFICATION</scope>
</reference>
<keyword evidence="1" id="KW-0732">Signal</keyword>
<dbReference type="WBParaSite" id="nRc.2.0.1.t08001-RA">
    <property type="protein sequence ID" value="nRc.2.0.1.t08001-RA"/>
    <property type="gene ID" value="nRc.2.0.1.g08001"/>
</dbReference>
<protein>
    <submittedName>
        <fullName evidence="3">Uncharacterized protein</fullName>
    </submittedName>
</protein>
<accession>A0A915I2Q6</accession>
<evidence type="ECO:0000313" key="3">
    <source>
        <dbReference type="WBParaSite" id="nRc.2.0.1.t08001-RA"/>
    </source>
</evidence>